<sequence>MRIYVSFLFLIAAACSPGRDVLDIDDAAAAAAPYPELLPVEQTLAMDTPRLDENSDEALEARAQRLKRRAADVKATPAQ</sequence>
<keyword evidence="2" id="KW-1185">Reference proteome</keyword>
<organism evidence="1 2">
    <name type="scientific">Shimia aestuarii</name>
    <dbReference type="NCBI Taxonomy" id="254406"/>
    <lineage>
        <taxon>Bacteria</taxon>
        <taxon>Pseudomonadati</taxon>
        <taxon>Pseudomonadota</taxon>
        <taxon>Alphaproteobacteria</taxon>
        <taxon>Rhodobacterales</taxon>
        <taxon>Roseobacteraceae</taxon>
    </lineage>
</organism>
<dbReference type="RefSeq" id="WP_093095778.1">
    <property type="nucleotide sequence ID" value="NZ_FOTQ01000009.1"/>
</dbReference>
<reference evidence="1 2" key="1">
    <citation type="submission" date="2016-10" db="EMBL/GenBank/DDBJ databases">
        <authorList>
            <person name="de Groot N.N."/>
        </authorList>
    </citation>
    <scope>NUCLEOTIDE SEQUENCE [LARGE SCALE GENOMIC DNA]</scope>
    <source>
        <strain evidence="1 2">DSM 15283</strain>
    </source>
</reference>
<dbReference type="AlphaFoldDB" id="A0A1I4RZV8"/>
<dbReference type="STRING" id="254406.SAMN04488042_10975"/>
<accession>A0A1I4RZV8</accession>
<dbReference type="PROSITE" id="PS51257">
    <property type="entry name" value="PROKAR_LIPOPROTEIN"/>
    <property type="match status" value="1"/>
</dbReference>
<name>A0A1I4RZV8_9RHOB</name>
<evidence type="ECO:0000313" key="2">
    <source>
        <dbReference type="Proteomes" id="UP000199144"/>
    </source>
</evidence>
<dbReference type="EMBL" id="FOTQ01000009">
    <property type="protein sequence ID" value="SFM57846.1"/>
    <property type="molecule type" value="Genomic_DNA"/>
</dbReference>
<dbReference type="Proteomes" id="UP000199144">
    <property type="component" value="Unassembled WGS sequence"/>
</dbReference>
<dbReference type="OrthoDB" id="7872359at2"/>
<evidence type="ECO:0000313" key="1">
    <source>
        <dbReference type="EMBL" id="SFM57846.1"/>
    </source>
</evidence>
<protein>
    <submittedName>
        <fullName evidence="1">Uncharacterized protein</fullName>
    </submittedName>
</protein>
<gene>
    <name evidence="1" type="ORF">SAMN04488042_10975</name>
</gene>
<proteinExistence type="predicted"/>